<dbReference type="Gene3D" id="4.10.240.10">
    <property type="entry name" value="Zn(2)-C6 fungal-type DNA-binding domain"/>
    <property type="match status" value="1"/>
</dbReference>
<sequence>MISSRRKSCSACARGKRRCDLGFPECGRCLARQVTCVYAWISPEEAQEVVQSSSPSPWMPQDIRHDHHLDQTGPTETPRWNHYLPGPGESHANDNATFGSLLPLTTPFTLPPALVPLLDEIIGRGRTISFLTPDLQPQSPNTSCLNAGSVLYTTQPPQNIVIPTTSFQIASDSSITTGSIFQARTEYAASRLVLQVRALAETGQTAFIHHTHTDASPILRDALAACSLDSMRNSVNAFIVQSEITRRAELLIEATETAISLTPPSSHSTINLDLLPAVQAMLIYQCMRLFSTGEVIQQAQAERDAEPLARWVGILQGQTQWSWENSAGGTQLDFLVWKDWIQAESIRRTLIFAELLDGVYKFLRFSWYQASARMAKLGFTGQVALWEARSAAEWHQAMGQRPCFEINMSSFHDDTKAALPDDLDELGIVIRATYDGIDALEQWLGGDSRLLEKWGLGSRDDFVSSCY</sequence>
<protein>
    <recommendedName>
        <fullName evidence="7">Zn(2)-C6 fungal-type domain-containing protein</fullName>
    </recommendedName>
</protein>
<keyword evidence="1" id="KW-0479">Metal-binding</keyword>
<evidence type="ECO:0000256" key="5">
    <source>
        <dbReference type="ARBA" id="ARBA00023242"/>
    </source>
</evidence>
<evidence type="ECO:0000256" key="6">
    <source>
        <dbReference type="SAM" id="MobiDB-lite"/>
    </source>
</evidence>
<feature type="region of interest" description="Disordered" evidence="6">
    <location>
        <begin position="66"/>
        <end position="88"/>
    </location>
</feature>
<evidence type="ECO:0000256" key="1">
    <source>
        <dbReference type="ARBA" id="ARBA00022723"/>
    </source>
</evidence>
<organism evidence="8 9">
    <name type="scientific">Dactylonectria estremocensis</name>
    <dbReference type="NCBI Taxonomy" id="1079267"/>
    <lineage>
        <taxon>Eukaryota</taxon>
        <taxon>Fungi</taxon>
        <taxon>Dikarya</taxon>
        <taxon>Ascomycota</taxon>
        <taxon>Pezizomycotina</taxon>
        <taxon>Sordariomycetes</taxon>
        <taxon>Hypocreomycetidae</taxon>
        <taxon>Hypocreales</taxon>
        <taxon>Nectriaceae</taxon>
        <taxon>Dactylonectria</taxon>
    </lineage>
</organism>
<dbReference type="PANTHER" id="PTHR47660">
    <property type="entry name" value="TRANSCRIPTION FACTOR WITH C2H2 AND ZN(2)-CYS(6) DNA BINDING DOMAIN (EUROFUNG)-RELATED-RELATED"/>
    <property type="match status" value="1"/>
</dbReference>
<dbReference type="Proteomes" id="UP000717696">
    <property type="component" value="Unassembled WGS sequence"/>
</dbReference>
<reference evidence="8" key="1">
    <citation type="journal article" date="2021" name="Nat. Commun.">
        <title>Genetic determinants of endophytism in the Arabidopsis root mycobiome.</title>
        <authorList>
            <person name="Mesny F."/>
            <person name="Miyauchi S."/>
            <person name="Thiergart T."/>
            <person name="Pickel B."/>
            <person name="Atanasova L."/>
            <person name="Karlsson M."/>
            <person name="Huettel B."/>
            <person name="Barry K.W."/>
            <person name="Haridas S."/>
            <person name="Chen C."/>
            <person name="Bauer D."/>
            <person name="Andreopoulos W."/>
            <person name="Pangilinan J."/>
            <person name="LaButti K."/>
            <person name="Riley R."/>
            <person name="Lipzen A."/>
            <person name="Clum A."/>
            <person name="Drula E."/>
            <person name="Henrissat B."/>
            <person name="Kohler A."/>
            <person name="Grigoriev I.V."/>
            <person name="Martin F.M."/>
            <person name="Hacquard S."/>
        </authorList>
    </citation>
    <scope>NUCLEOTIDE SEQUENCE</scope>
    <source>
        <strain evidence="8">MPI-CAGE-AT-0021</strain>
    </source>
</reference>
<dbReference type="PROSITE" id="PS00463">
    <property type="entry name" value="ZN2_CY6_FUNGAL_1"/>
    <property type="match status" value="1"/>
</dbReference>
<evidence type="ECO:0000256" key="3">
    <source>
        <dbReference type="ARBA" id="ARBA00023015"/>
    </source>
</evidence>
<dbReference type="AlphaFoldDB" id="A0A9P9IE55"/>
<dbReference type="PROSITE" id="PS50048">
    <property type="entry name" value="ZN2_CY6_FUNGAL_2"/>
    <property type="match status" value="1"/>
</dbReference>
<dbReference type="SUPFAM" id="SSF57701">
    <property type="entry name" value="Zn2/Cys6 DNA-binding domain"/>
    <property type="match status" value="1"/>
</dbReference>
<keyword evidence="4" id="KW-0804">Transcription</keyword>
<dbReference type="OrthoDB" id="4216928at2759"/>
<name>A0A9P9IE55_9HYPO</name>
<dbReference type="Pfam" id="PF00172">
    <property type="entry name" value="Zn_clus"/>
    <property type="match status" value="1"/>
</dbReference>
<dbReference type="InterPro" id="IPR001138">
    <property type="entry name" value="Zn2Cys6_DnaBD"/>
</dbReference>
<dbReference type="CDD" id="cd00067">
    <property type="entry name" value="GAL4"/>
    <property type="match status" value="1"/>
</dbReference>
<gene>
    <name evidence="8" type="ORF">B0J13DRAFT_571611</name>
</gene>
<accession>A0A9P9IE55</accession>
<keyword evidence="9" id="KW-1185">Reference proteome</keyword>
<evidence type="ECO:0000313" key="8">
    <source>
        <dbReference type="EMBL" id="KAH7116494.1"/>
    </source>
</evidence>
<dbReference type="InterPro" id="IPR036864">
    <property type="entry name" value="Zn2-C6_fun-type_DNA-bd_sf"/>
</dbReference>
<keyword evidence="2" id="KW-0862">Zinc</keyword>
<dbReference type="EMBL" id="JAGMUU010000036">
    <property type="protein sequence ID" value="KAH7116494.1"/>
    <property type="molecule type" value="Genomic_DNA"/>
</dbReference>
<feature type="domain" description="Zn(2)-C6 fungal-type" evidence="7">
    <location>
        <begin position="8"/>
        <end position="38"/>
    </location>
</feature>
<keyword evidence="3" id="KW-0805">Transcription regulation</keyword>
<keyword evidence="5" id="KW-0539">Nucleus</keyword>
<dbReference type="GO" id="GO:0008270">
    <property type="term" value="F:zinc ion binding"/>
    <property type="evidence" value="ECO:0007669"/>
    <property type="project" value="InterPro"/>
</dbReference>
<evidence type="ECO:0000256" key="2">
    <source>
        <dbReference type="ARBA" id="ARBA00022833"/>
    </source>
</evidence>
<dbReference type="SMART" id="SM00066">
    <property type="entry name" value="GAL4"/>
    <property type="match status" value="1"/>
</dbReference>
<comment type="caution">
    <text evidence="8">The sequence shown here is derived from an EMBL/GenBank/DDBJ whole genome shotgun (WGS) entry which is preliminary data.</text>
</comment>
<evidence type="ECO:0000313" key="9">
    <source>
        <dbReference type="Proteomes" id="UP000717696"/>
    </source>
</evidence>
<evidence type="ECO:0000256" key="4">
    <source>
        <dbReference type="ARBA" id="ARBA00023163"/>
    </source>
</evidence>
<proteinExistence type="predicted"/>
<dbReference type="GO" id="GO:0000981">
    <property type="term" value="F:DNA-binding transcription factor activity, RNA polymerase II-specific"/>
    <property type="evidence" value="ECO:0007669"/>
    <property type="project" value="InterPro"/>
</dbReference>
<evidence type="ECO:0000259" key="7">
    <source>
        <dbReference type="PROSITE" id="PS50048"/>
    </source>
</evidence>